<dbReference type="PANTHER" id="PTHR48098">
    <property type="entry name" value="ENTEROCHELIN ESTERASE-RELATED"/>
    <property type="match status" value="1"/>
</dbReference>
<accession>A0A9D1XL32</accession>
<protein>
    <submittedName>
        <fullName evidence="1">Esterase family protein</fullName>
    </submittedName>
</protein>
<reference evidence="1" key="2">
    <citation type="submission" date="2021-04" db="EMBL/GenBank/DDBJ databases">
        <authorList>
            <person name="Gilroy R."/>
        </authorList>
    </citation>
    <scope>NUCLEOTIDE SEQUENCE</scope>
    <source>
        <strain evidence="1">ChiGjej1B1-14440</strain>
    </source>
</reference>
<reference evidence="1" key="1">
    <citation type="journal article" date="2021" name="PeerJ">
        <title>Extensive microbial diversity within the chicken gut microbiome revealed by metagenomics and culture.</title>
        <authorList>
            <person name="Gilroy R."/>
            <person name="Ravi A."/>
            <person name="Getino M."/>
            <person name="Pursley I."/>
            <person name="Horton D.L."/>
            <person name="Alikhan N.F."/>
            <person name="Baker D."/>
            <person name="Gharbi K."/>
            <person name="Hall N."/>
            <person name="Watson M."/>
            <person name="Adriaenssens E.M."/>
            <person name="Foster-Nyarko E."/>
            <person name="Jarju S."/>
            <person name="Secka A."/>
            <person name="Antonio M."/>
            <person name="Oren A."/>
            <person name="Chaudhuri R.R."/>
            <person name="La Ragione R."/>
            <person name="Hildebrand F."/>
            <person name="Pallen M.J."/>
        </authorList>
    </citation>
    <scope>NUCLEOTIDE SEQUENCE</scope>
    <source>
        <strain evidence="1">ChiGjej1B1-14440</strain>
    </source>
</reference>
<evidence type="ECO:0000313" key="2">
    <source>
        <dbReference type="Proteomes" id="UP000886724"/>
    </source>
</evidence>
<dbReference type="InterPro" id="IPR029058">
    <property type="entry name" value="AB_hydrolase_fold"/>
</dbReference>
<dbReference type="SUPFAM" id="SSF53474">
    <property type="entry name" value="alpha/beta-Hydrolases"/>
    <property type="match status" value="1"/>
</dbReference>
<dbReference type="InterPro" id="IPR000801">
    <property type="entry name" value="Esterase-like"/>
</dbReference>
<name>A0A9D1XL32_9FIRM</name>
<dbReference type="PANTHER" id="PTHR48098:SF1">
    <property type="entry name" value="DIACYLGLYCEROL ACYLTRANSFERASE_MYCOLYLTRANSFERASE AG85A"/>
    <property type="match status" value="1"/>
</dbReference>
<dbReference type="Pfam" id="PF00756">
    <property type="entry name" value="Esterase"/>
    <property type="match status" value="1"/>
</dbReference>
<comment type="caution">
    <text evidence="1">The sequence shown here is derived from an EMBL/GenBank/DDBJ whole genome shotgun (WGS) entry which is preliminary data.</text>
</comment>
<evidence type="ECO:0000313" key="1">
    <source>
        <dbReference type="EMBL" id="HIX81498.1"/>
    </source>
</evidence>
<proteinExistence type="predicted"/>
<dbReference type="EMBL" id="DXET01000135">
    <property type="protein sequence ID" value="HIX81498.1"/>
    <property type="molecule type" value="Genomic_DNA"/>
</dbReference>
<dbReference type="InterPro" id="IPR050583">
    <property type="entry name" value="Mycobacterial_A85_antigen"/>
</dbReference>
<organism evidence="1 2">
    <name type="scientific">Candidatus Erysipelatoclostridium merdavium</name>
    <dbReference type="NCBI Taxonomy" id="2838566"/>
    <lineage>
        <taxon>Bacteria</taxon>
        <taxon>Bacillati</taxon>
        <taxon>Bacillota</taxon>
        <taxon>Erysipelotrichia</taxon>
        <taxon>Erysipelotrichales</taxon>
        <taxon>Erysipelotrichales incertae sedis</taxon>
    </lineage>
</organism>
<dbReference type="AlphaFoldDB" id="A0A9D1XL32"/>
<gene>
    <name evidence="1" type="ORF">H9980_05940</name>
</gene>
<dbReference type="Proteomes" id="UP000886724">
    <property type="component" value="Unassembled WGS sequence"/>
</dbReference>
<sequence length="276" mass="31659">MALIKVDFLSKYLMRTVSFQAIIPVDNFDETTYNQEVKPFKTLYLLHGIFGNDTDWVSGTRIQAWANDYNLAVIMPAGENKFYLDNNYSGESWSKFIGEELVTFTRKLFPLSNKREDTFIAGLSMGGYGALINGLKYHETFGYIAALSPALMLDDYLNGTLEIPLIPKESHYFEFIFGKAEDIKGSDKDYKHLIKTLVSQNVTLPELYICIGKDDSLLKNVDDFDEYLNQLQVKHTYVIDSGGHEWYFWDKYIHKILDWLPLTSNNMGINSGNVTK</sequence>
<dbReference type="GO" id="GO:0016747">
    <property type="term" value="F:acyltransferase activity, transferring groups other than amino-acyl groups"/>
    <property type="evidence" value="ECO:0007669"/>
    <property type="project" value="TreeGrafter"/>
</dbReference>
<dbReference type="Gene3D" id="3.40.50.1820">
    <property type="entry name" value="alpha/beta hydrolase"/>
    <property type="match status" value="1"/>
</dbReference>